<dbReference type="SUPFAM" id="SSF53671">
    <property type="entry name" value="Aspartate/ornithine carbamoyltransferase"/>
    <property type="match status" value="1"/>
</dbReference>
<comment type="similarity">
    <text evidence="2">Belongs to the aspartate/ornithine carbamoyltransferase superfamily.</text>
</comment>
<evidence type="ECO:0000313" key="5">
    <source>
        <dbReference type="EMBL" id="OON72751.1"/>
    </source>
</evidence>
<evidence type="ECO:0000256" key="2">
    <source>
        <dbReference type="RuleBase" id="RU003634"/>
    </source>
</evidence>
<dbReference type="OrthoDB" id="9802587at2"/>
<dbReference type="Proteomes" id="UP000190539">
    <property type="component" value="Unassembled WGS sequence"/>
</dbReference>
<dbReference type="PANTHER" id="PTHR45753">
    <property type="entry name" value="ORNITHINE CARBAMOYLTRANSFERASE, MITOCHONDRIAL"/>
    <property type="match status" value="1"/>
</dbReference>
<dbReference type="EMBL" id="MVFC01000035">
    <property type="protein sequence ID" value="OON72751.1"/>
    <property type="molecule type" value="Genomic_DNA"/>
</dbReference>
<comment type="caution">
    <text evidence="5">The sequence shown here is derived from an EMBL/GenBank/DDBJ whole genome shotgun (WGS) entry which is preliminary data.</text>
</comment>
<dbReference type="InterPro" id="IPR002292">
    <property type="entry name" value="Orn/put_carbamltrans"/>
</dbReference>
<feature type="domain" description="Aspartate/ornithine carbamoyltransferase Asp/Orn-binding" evidence="3">
    <location>
        <begin position="160"/>
        <end position="313"/>
    </location>
</feature>
<keyword evidence="1 2" id="KW-0808">Transferase</keyword>
<organism evidence="5 6">
    <name type="scientific">Streptomyces tsukubensis</name>
    <dbReference type="NCBI Taxonomy" id="83656"/>
    <lineage>
        <taxon>Bacteria</taxon>
        <taxon>Bacillati</taxon>
        <taxon>Actinomycetota</taxon>
        <taxon>Actinomycetes</taxon>
        <taxon>Kitasatosporales</taxon>
        <taxon>Streptomycetaceae</taxon>
        <taxon>Streptomyces</taxon>
    </lineage>
</organism>
<feature type="domain" description="Aspartate/ornithine carbamoyltransferase carbamoyl-P binding" evidence="4">
    <location>
        <begin position="15"/>
        <end position="151"/>
    </location>
</feature>
<accession>A0A1V4A2B6</accession>
<dbReference type="STRING" id="83656.B1H18_28820"/>
<dbReference type="AlphaFoldDB" id="A0A1V4A2B6"/>
<dbReference type="InterPro" id="IPR006130">
    <property type="entry name" value="Asp/Orn_carbamoylTrfase"/>
</dbReference>
<gene>
    <name evidence="5" type="ORF">B1H18_28820</name>
</gene>
<evidence type="ECO:0000256" key="1">
    <source>
        <dbReference type="ARBA" id="ARBA00022679"/>
    </source>
</evidence>
<dbReference type="PRINTS" id="PR00102">
    <property type="entry name" value="OTCASE"/>
</dbReference>
<name>A0A1V4A2B6_9ACTN</name>
<evidence type="ECO:0000313" key="6">
    <source>
        <dbReference type="Proteomes" id="UP000190539"/>
    </source>
</evidence>
<dbReference type="InterPro" id="IPR006132">
    <property type="entry name" value="Asp/Orn_carbamoyltranf_P-bd"/>
</dbReference>
<dbReference type="PANTHER" id="PTHR45753:SF3">
    <property type="entry name" value="ORNITHINE TRANSCARBAMYLASE, MITOCHONDRIAL"/>
    <property type="match status" value="1"/>
</dbReference>
<keyword evidence="6" id="KW-1185">Reference proteome</keyword>
<dbReference type="GO" id="GO:0004585">
    <property type="term" value="F:ornithine carbamoyltransferase activity"/>
    <property type="evidence" value="ECO:0007669"/>
    <property type="project" value="UniProtKB-ARBA"/>
</dbReference>
<evidence type="ECO:0000259" key="4">
    <source>
        <dbReference type="Pfam" id="PF02729"/>
    </source>
</evidence>
<dbReference type="GO" id="GO:0042450">
    <property type="term" value="P:L-arginine biosynthetic process via ornithine"/>
    <property type="evidence" value="ECO:0007669"/>
    <property type="project" value="TreeGrafter"/>
</dbReference>
<sequence>MNPLYGAPGVAQERGLFSLAELKPDALLRLVERSVELFRDREAHDFPLRDRVAGVLFTRTSTRTRTAFQTGIVRLGGTPVAYGPHDLQLNTGESVTDTARVLGSMLDLLVARTSGPLDELRKLSSAGGLPLINAMATEEHPTQGVCDLATLALAHGDLSGLRVMYIGEGNNTAVALAHGMAMVPGARVTFVTPPGYGLPGGVLAAARGIAGAAGAELAETHDVADAPTEVDVVYTTRWQTTGTDKGDPDWRETFRPFHVDAALMRRWPDASFLHDLPAHRGDEVAGEVLDGPRSLAWTQATMKLSSAMAVLEATAGPAAGDTRR</sequence>
<evidence type="ECO:0000259" key="3">
    <source>
        <dbReference type="Pfam" id="PF00185"/>
    </source>
</evidence>
<dbReference type="Pfam" id="PF02729">
    <property type="entry name" value="OTCace_N"/>
    <property type="match status" value="1"/>
</dbReference>
<dbReference type="InterPro" id="IPR036901">
    <property type="entry name" value="Asp/Orn_carbamoylTrfase_sf"/>
</dbReference>
<dbReference type="RefSeq" id="WP_077972973.1">
    <property type="nucleotide sequence ID" value="NZ_CP045178.1"/>
</dbReference>
<reference evidence="5 6" key="1">
    <citation type="submission" date="2017-02" db="EMBL/GenBank/DDBJ databases">
        <title>Draft Genome Sequence of Streptomyces tsukubaensis F601, a Producer of the immunosuppressant tacrolimus FK506.</title>
        <authorList>
            <person name="Zong G."/>
            <person name="Zhong C."/>
            <person name="Fu J."/>
            <person name="Qin R."/>
            <person name="Cao G."/>
        </authorList>
    </citation>
    <scope>NUCLEOTIDE SEQUENCE [LARGE SCALE GENOMIC DNA]</scope>
    <source>
        <strain evidence="5 6">F601</strain>
    </source>
</reference>
<dbReference type="Pfam" id="PF00185">
    <property type="entry name" value="OTCace"/>
    <property type="match status" value="1"/>
</dbReference>
<protein>
    <submittedName>
        <fullName evidence="5">Ornithine carbamoyltransferase</fullName>
    </submittedName>
</protein>
<dbReference type="GO" id="GO:0019240">
    <property type="term" value="P:citrulline biosynthetic process"/>
    <property type="evidence" value="ECO:0007669"/>
    <property type="project" value="TreeGrafter"/>
</dbReference>
<dbReference type="Gene3D" id="3.40.50.1370">
    <property type="entry name" value="Aspartate/ornithine carbamoyltransferase"/>
    <property type="match status" value="2"/>
</dbReference>
<dbReference type="PRINTS" id="PR00100">
    <property type="entry name" value="AOTCASE"/>
</dbReference>
<dbReference type="InterPro" id="IPR006131">
    <property type="entry name" value="Asp_carbamoyltransf_Asp/Orn-bd"/>
</dbReference>
<proteinExistence type="inferred from homology"/>
<dbReference type="GO" id="GO:0016597">
    <property type="term" value="F:amino acid binding"/>
    <property type="evidence" value="ECO:0007669"/>
    <property type="project" value="InterPro"/>
</dbReference>